<reference evidence="7" key="1">
    <citation type="submission" date="2023-07" db="EMBL/GenBank/DDBJ databases">
        <title>The genome sequence of Rhodocytophaga aerolata KACC 12507.</title>
        <authorList>
            <person name="Zhang X."/>
        </authorList>
    </citation>
    <scope>NUCLEOTIDE SEQUENCE</scope>
    <source>
        <strain evidence="7">KACC 12507</strain>
    </source>
</reference>
<evidence type="ECO:0000256" key="4">
    <source>
        <dbReference type="ARBA" id="ARBA00023136"/>
    </source>
</evidence>
<protein>
    <recommendedName>
        <fullName evidence="5">NADH-quinone oxidoreductase subunit H</fullName>
        <ecNumber evidence="5">7.1.1.-</ecNumber>
    </recommendedName>
    <alternativeName>
        <fullName evidence="5">NADH dehydrogenase I subunit H</fullName>
    </alternativeName>
    <alternativeName>
        <fullName evidence="5">NDH-1 subunit H</fullName>
    </alternativeName>
</protein>
<feature type="transmembrane region" description="Helical" evidence="5">
    <location>
        <begin position="310"/>
        <end position="330"/>
    </location>
</feature>
<dbReference type="Pfam" id="PF00146">
    <property type="entry name" value="NADHdh"/>
    <property type="match status" value="1"/>
</dbReference>
<comment type="caution">
    <text evidence="5">Lacks conserved residue(s) required for the propagation of feature annotation.</text>
</comment>
<keyword evidence="2 5" id="KW-0812">Transmembrane</keyword>
<dbReference type="PANTHER" id="PTHR11432">
    <property type="entry name" value="NADH DEHYDROGENASE SUBUNIT 1"/>
    <property type="match status" value="1"/>
</dbReference>
<comment type="subcellular location">
    <subcellularLocation>
        <location evidence="5 6">Cell membrane</location>
        <topology evidence="5 6">Multi-pass membrane protein</topology>
    </subcellularLocation>
    <subcellularLocation>
        <location evidence="1">Membrane</location>
        <topology evidence="1">Multi-pass membrane protein</topology>
    </subcellularLocation>
</comment>
<keyword evidence="5" id="KW-1278">Translocase</keyword>
<dbReference type="PROSITE" id="PS00668">
    <property type="entry name" value="COMPLEX1_ND1_2"/>
    <property type="match status" value="1"/>
</dbReference>
<dbReference type="Proteomes" id="UP001168528">
    <property type="component" value="Unassembled WGS sequence"/>
</dbReference>
<keyword evidence="5" id="KW-0874">Quinone</keyword>
<name>A0ABT8R877_9BACT</name>
<dbReference type="PANTHER" id="PTHR11432:SF3">
    <property type="entry name" value="NADH-UBIQUINONE OXIDOREDUCTASE CHAIN 1"/>
    <property type="match status" value="1"/>
</dbReference>
<keyword evidence="4 5" id="KW-0472">Membrane</keyword>
<feature type="transmembrane region" description="Helical" evidence="5">
    <location>
        <begin position="135"/>
        <end position="156"/>
    </location>
</feature>
<evidence type="ECO:0000256" key="3">
    <source>
        <dbReference type="ARBA" id="ARBA00022989"/>
    </source>
</evidence>
<organism evidence="7 8">
    <name type="scientific">Rhodocytophaga aerolata</name>
    <dbReference type="NCBI Taxonomy" id="455078"/>
    <lineage>
        <taxon>Bacteria</taxon>
        <taxon>Pseudomonadati</taxon>
        <taxon>Bacteroidota</taxon>
        <taxon>Cytophagia</taxon>
        <taxon>Cytophagales</taxon>
        <taxon>Rhodocytophagaceae</taxon>
        <taxon>Rhodocytophaga</taxon>
    </lineage>
</organism>
<comment type="similarity">
    <text evidence="5 6">Belongs to the complex I subunit 1 family.</text>
</comment>
<accession>A0ABT8R877</accession>
<keyword evidence="3 5" id="KW-1133">Transmembrane helix</keyword>
<feature type="transmembrane region" description="Helical" evidence="5">
    <location>
        <begin position="257"/>
        <end position="280"/>
    </location>
</feature>
<keyword evidence="5" id="KW-1003">Cell membrane</keyword>
<evidence type="ECO:0000256" key="2">
    <source>
        <dbReference type="ARBA" id="ARBA00022692"/>
    </source>
</evidence>
<dbReference type="EMBL" id="JAUKPO010000011">
    <property type="protein sequence ID" value="MDO1448297.1"/>
    <property type="molecule type" value="Genomic_DNA"/>
</dbReference>
<evidence type="ECO:0000256" key="1">
    <source>
        <dbReference type="ARBA" id="ARBA00004141"/>
    </source>
</evidence>
<evidence type="ECO:0000256" key="6">
    <source>
        <dbReference type="RuleBase" id="RU000471"/>
    </source>
</evidence>
<gene>
    <name evidence="5" type="primary">nuoH</name>
    <name evidence="7" type="ORF">Q0590_18625</name>
</gene>
<comment type="subunit">
    <text evidence="5">NDH-1 is composed of 14 different subunits. Subunits NuoA, H, J, K, L, M, N constitute the membrane sector of the complex.</text>
</comment>
<dbReference type="HAMAP" id="MF_01350">
    <property type="entry name" value="NDH1_NuoH"/>
    <property type="match status" value="1"/>
</dbReference>
<comment type="catalytic activity">
    <reaction evidence="5">
        <text>a quinone + NADH + 5 H(+)(in) = a quinol + NAD(+) + 4 H(+)(out)</text>
        <dbReference type="Rhea" id="RHEA:57888"/>
        <dbReference type="ChEBI" id="CHEBI:15378"/>
        <dbReference type="ChEBI" id="CHEBI:24646"/>
        <dbReference type="ChEBI" id="CHEBI:57540"/>
        <dbReference type="ChEBI" id="CHEBI:57945"/>
        <dbReference type="ChEBI" id="CHEBI:132124"/>
    </reaction>
</comment>
<dbReference type="InterPro" id="IPR018086">
    <property type="entry name" value="NADH_UbQ_OxRdtase_su1_CS"/>
</dbReference>
<feature type="transmembrane region" description="Helical" evidence="5">
    <location>
        <begin position="67"/>
        <end position="89"/>
    </location>
</feature>
<feature type="transmembrane region" description="Helical" evidence="5">
    <location>
        <begin position="209"/>
        <end position="228"/>
    </location>
</feature>
<feature type="transmembrane region" description="Helical" evidence="5">
    <location>
        <begin position="342"/>
        <end position="367"/>
    </location>
</feature>
<evidence type="ECO:0000256" key="5">
    <source>
        <dbReference type="HAMAP-Rule" id="MF_01350"/>
    </source>
</evidence>
<feature type="transmembrane region" description="Helical" evidence="5">
    <location>
        <begin position="101"/>
        <end position="123"/>
    </location>
</feature>
<keyword evidence="8" id="KW-1185">Reference proteome</keyword>
<comment type="function">
    <text evidence="5">NDH-1 shuttles electrons from NADH, via FMN and iron-sulfur (Fe-S) centers, to quinones in the respiratory chain. The immediate electron acceptor for the enzyme in this species is believed to be ubiquinone. Couples the redox reaction to proton translocation (for every two electrons transferred, four hydrogen ions are translocated across the cytoplasmic membrane), and thus conserves the redox energy in a proton gradient. This subunit may bind ubiquinone.</text>
</comment>
<evidence type="ECO:0000313" key="7">
    <source>
        <dbReference type="EMBL" id="MDO1448297.1"/>
    </source>
</evidence>
<dbReference type="EC" id="7.1.1.-" evidence="5"/>
<evidence type="ECO:0000313" key="8">
    <source>
        <dbReference type="Proteomes" id="UP001168528"/>
    </source>
</evidence>
<dbReference type="RefSeq" id="WP_302039228.1">
    <property type="nucleotide sequence ID" value="NZ_JAUKPO010000011.1"/>
</dbReference>
<proteinExistence type="inferred from homology"/>
<dbReference type="InterPro" id="IPR001694">
    <property type="entry name" value="NADH_UbQ_OxRdtase_su1/FPO"/>
</dbReference>
<keyword evidence="5" id="KW-0830">Ubiquinone</keyword>
<sequence length="368" mass="41166">MFAFLFFLAFILGYVVFAVYAERKVSAFIQDRLGPMEVGYYGLIQTIADLIKLLQKEDIVPENADKRLFMAAPVLIFTAVFAGFAVLPLTPDVIGSGANVGVFYLLTIITLDIIGLLIAGWSSNNKYSLLGAMRSVAQIISYEVPLGLIVLCVVMLCQTLDLQAISYQQGIWINQYAGNGLNYAQEVNYLFGISNIDVTQVGGFLTWNVFRMPLFFIAYIIFFIATLAESNRAPFDIPEAESELIGGFHTEYSGFRFAILFLAEYAMMLLVSLLGVVLFLGSWNTPLPNVGSIKLAEWTSGVPGTVYGNLMGAFWLLSKAMAIIFVQMWVRWTYPRLRVDQLMYLCWKVLTPASLVLLVLTGIWRLWM</sequence>
<comment type="caution">
    <text evidence="7">The sequence shown here is derived from an EMBL/GenBank/DDBJ whole genome shotgun (WGS) entry which is preliminary data.</text>
</comment>
<keyword evidence="5 6" id="KW-0520">NAD</keyword>